<dbReference type="EMBL" id="CP001649">
    <property type="protein sequence ID" value="ACS79523.1"/>
    <property type="molecule type" value="Genomic_DNA"/>
</dbReference>
<dbReference type="OrthoDB" id="9811073at2"/>
<evidence type="ECO:0000313" key="2">
    <source>
        <dbReference type="Proteomes" id="UP000002601"/>
    </source>
</evidence>
<dbReference type="InterPro" id="IPR027417">
    <property type="entry name" value="P-loop_NTPase"/>
</dbReference>
<accession>C6BRT3</accession>
<dbReference type="SUPFAM" id="SSF52540">
    <property type="entry name" value="P-loop containing nucleoside triphosphate hydrolases"/>
    <property type="match status" value="1"/>
</dbReference>
<proteinExistence type="predicted"/>
<dbReference type="HOGENOM" id="CLU_066187_0_0_7"/>
<dbReference type="eggNOG" id="COG0470">
    <property type="taxonomic scope" value="Bacteria"/>
</dbReference>
<dbReference type="Gene3D" id="3.40.50.300">
    <property type="entry name" value="P-loop containing nucleotide triphosphate hydrolases"/>
    <property type="match status" value="1"/>
</dbReference>
<sequence>MFTSIQETASRQSLVLPRFAKLAQKPPQCLLIEGGSAEERMDMARYWACVLNCENGQDPCGSCQSCQQIADNAFNDFLLIDREENESGTGLKQDISVDSIRELLPVWGQPPNGGGTRVTVVREAQHLNGNSANALLKTLEEPRPGNVFVLTAPQRERLLETLVSRSWVITLAWPTDQQNSPEVADWVNAMLRFWRSGQGWFARTSAKGALDKEMGLQVVMGCQRELKNALLNPQSTSAANAISGMFDPKGLRRLDLVLGKAQESLNYNVNPALVLDWVCTAAMPKKRR</sequence>
<dbReference type="KEGG" id="dsa:Desal_1461"/>
<keyword evidence="2" id="KW-1185">Reference proteome</keyword>
<dbReference type="STRING" id="526222.Desal_1461"/>
<evidence type="ECO:0000313" key="1">
    <source>
        <dbReference type="EMBL" id="ACS79523.1"/>
    </source>
</evidence>
<dbReference type="RefSeq" id="WP_015851341.1">
    <property type="nucleotide sequence ID" value="NC_012881.1"/>
</dbReference>
<organism evidence="1 2">
    <name type="scientific">Maridesulfovibrio salexigens (strain ATCC 14822 / DSM 2638 / NCIMB 8403 / VKM B-1763)</name>
    <name type="common">Desulfovibrio salexigens</name>
    <dbReference type="NCBI Taxonomy" id="526222"/>
    <lineage>
        <taxon>Bacteria</taxon>
        <taxon>Pseudomonadati</taxon>
        <taxon>Thermodesulfobacteriota</taxon>
        <taxon>Desulfovibrionia</taxon>
        <taxon>Desulfovibrionales</taxon>
        <taxon>Desulfovibrionaceae</taxon>
        <taxon>Maridesulfovibrio</taxon>
    </lineage>
</organism>
<protein>
    <submittedName>
        <fullName evidence="1">DNA polymerase III, delta prime subunit, putative</fullName>
    </submittedName>
</protein>
<dbReference type="Pfam" id="PF13177">
    <property type="entry name" value="DNA_pol3_delta2"/>
    <property type="match status" value="1"/>
</dbReference>
<dbReference type="Proteomes" id="UP000002601">
    <property type="component" value="Chromosome"/>
</dbReference>
<reference evidence="1 2" key="1">
    <citation type="submission" date="2009-06" db="EMBL/GenBank/DDBJ databases">
        <title>Complete sequence of Desulfovibrio salexigens DSM 2638.</title>
        <authorList>
            <consortium name="US DOE Joint Genome Institute"/>
            <person name="Lucas S."/>
            <person name="Copeland A."/>
            <person name="Lapidus A."/>
            <person name="Glavina del Rio T."/>
            <person name="Tice H."/>
            <person name="Bruce D."/>
            <person name="Goodwin L."/>
            <person name="Pitluck S."/>
            <person name="Munk A.C."/>
            <person name="Brettin T."/>
            <person name="Detter J.C."/>
            <person name="Han C."/>
            <person name="Tapia R."/>
            <person name="Larimer F."/>
            <person name="Land M."/>
            <person name="Hauser L."/>
            <person name="Kyrpides N."/>
            <person name="Anderson I."/>
            <person name="Wall J.D."/>
            <person name="Arkin A.P."/>
            <person name="Dehal P."/>
            <person name="Chivian D."/>
            <person name="Giles B."/>
            <person name="Hazen T.C."/>
        </authorList>
    </citation>
    <scope>NUCLEOTIDE SEQUENCE [LARGE SCALE GENOMIC DNA]</scope>
    <source>
        <strain evidence="2">ATCC 14822 / DSM 2638 / NCIMB 8403 / VKM B-1763</strain>
    </source>
</reference>
<gene>
    <name evidence="1" type="ordered locus">Desal_1461</name>
</gene>
<name>C6BRT3_MARSD</name>
<dbReference type="AlphaFoldDB" id="C6BRT3"/>